<dbReference type="Proteomes" id="UP000259273">
    <property type="component" value="Unassembled WGS sequence"/>
</dbReference>
<reference evidence="1 2" key="1">
    <citation type="journal article" date="2018" name="Nat. Biotechnol.">
        <title>A standardized bacterial taxonomy based on genome phylogeny substantially revises the tree of life.</title>
        <authorList>
            <person name="Parks D.H."/>
            <person name="Chuvochina M."/>
            <person name="Waite D.W."/>
            <person name="Rinke C."/>
            <person name="Skarshewski A."/>
            <person name="Chaumeil P.A."/>
            <person name="Hugenholtz P."/>
        </authorList>
    </citation>
    <scope>NUCLEOTIDE SEQUENCE [LARGE SCALE GENOMIC DNA]</scope>
    <source>
        <strain evidence="1">UBA9158</strain>
    </source>
</reference>
<name>A0A3C1KRY6_9GAMM</name>
<protein>
    <recommendedName>
        <fullName evidence="3">DUF1214 domain-containing protein</fullName>
    </recommendedName>
</protein>
<dbReference type="AlphaFoldDB" id="A0A3C1KRY6"/>
<evidence type="ECO:0008006" key="3">
    <source>
        <dbReference type="Google" id="ProtNLM"/>
    </source>
</evidence>
<proteinExistence type="predicted"/>
<organism evidence="1 2">
    <name type="scientific">Haliea salexigens</name>
    <dbReference type="NCBI Taxonomy" id="287487"/>
    <lineage>
        <taxon>Bacteria</taxon>
        <taxon>Pseudomonadati</taxon>
        <taxon>Pseudomonadota</taxon>
        <taxon>Gammaproteobacteria</taxon>
        <taxon>Cellvibrionales</taxon>
        <taxon>Halieaceae</taxon>
        <taxon>Haliea</taxon>
    </lineage>
</organism>
<sequence length="460" mass="51599">MPEQESSQATRDALRQAFDDMIACFQEARDAIDDPALYPPPPTDRHLAEGYRYVLGFMLAGIERALGDPLYPRFRRAIQPMNRATIDNSDAVYLGVEIDGNYSYRIRGRAADSRHWRGEPAAEGKTAPQYVIFELASGHAGDSGKLSEMKPGTRINTGTLDSATLQVADDGSFEILIAPEKPAGYTGNFIAGKRTSRDVEHVGKFLTCRELFHDWENQDLLDLEILRIGCENEPRPPIDPEGAMQMLRDVGRVARNQVHFWNAFNTITLETYGQVPGGISERMGLDKPFMPVNDMNPPNALGLATGGGQSSNIYAGGTFLLEEDEALVIATRTPVEPHFLGFHLANLWGESLDFESYPSNTNAHFVEADPDGLRRWVVCHRDPGIANWVSTTGVRHGYTSMRWTYPEPPPEGQWPELTVTRVAFDAIAEHMPHARQVSPEERAAERLLRHRHVQRRYRQY</sequence>
<dbReference type="EMBL" id="DMND01000220">
    <property type="protein sequence ID" value="HAN29263.1"/>
    <property type="molecule type" value="Genomic_DNA"/>
</dbReference>
<evidence type="ECO:0000313" key="1">
    <source>
        <dbReference type="EMBL" id="HAN29263.1"/>
    </source>
</evidence>
<evidence type="ECO:0000313" key="2">
    <source>
        <dbReference type="Proteomes" id="UP000259273"/>
    </source>
</evidence>
<gene>
    <name evidence="1" type="ORF">DCP75_16385</name>
</gene>
<comment type="caution">
    <text evidence="1">The sequence shown here is derived from an EMBL/GenBank/DDBJ whole genome shotgun (WGS) entry which is preliminary data.</text>
</comment>
<accession>A0A3C1KRY6</accession>
<dbReference type="STRING" id="1121937.GCA_000423125_02771"/>